<keyword evidence="2 5" id="KW-0119">Carbohydrate metabolism</keyword>
<dbReference type="InterPro" id="IPR004300">
    <property type="entry name" value="Glyco_hydro_57_N"/>
</dbReference>
<protein>
    <submittedName>
        <fullName evidence="8">DUF1957 domain-containing protein</fullName>
    </submittedName>
</protein>
<feature type="binding site" evidence="4">
    <location>
        <position position="401"/>
    </location>
    <ligand>
        <name>substrate</name>
    </ligand>
</feature>
<accession>A0A6M1RCX0</accession>
<reference evidence="8 9" key="1">
    <citation type="submission" date="2020-02" db="EMBL/GenBank/DDBJ databases">
        <title>Draft genome sequence of Limisphaera ngatamarikiensis NGM72.4T, a thermophilic Verrucomicrobia grouped in subdivision 3.</title>
        <authorList>
            <person name="Carere C.R."/>
            <person name="Steen J."/>
            <person name="Hugenholtz P."/>
            <person name="Stott M.B."/>
        </authorList>
    </citation>
    <scope>NUCLEOTIDE SEQUENCE [LARGE SCALE GENOMIC DNA]</scope>
    <source>
        <strain evidence="8 9">NGM72.4</strain>
    </source>
</reference>
<dbReference type="Proteomes" id="UP000477311">
    <property type="component" value="Unassembled WGS sequence"/>
</dbReference>
<feature type="domain" description="1,4-alpha-glucan branching enzyme C-terminal" evidence="7">
    <location>
        <begin position="421"/>
        <end position="521"/>
    </location>
</feature>
<dbReference type="GO" id="GO:0005576">
    <property type="term" value="C:extracellular region"/>
    <property type="evidence" value="ECO:0007669"/>
    <property type="project" value="TreeGrafter"/>
</dbReference>
<evidence type="ECO:0000256" key="4">
    <source>
        <dbReference type="PIRSR" id="PIRSR640042-2"/>
    </source>
</evidence>
<dbReference type="SUPFAM" id="SSF88688">
    <property type="entry name" value="Families 57/38 glycoside transferase middle domain"/>
    <property type="match status" value="1"/>
</dbReference>
<dbReference type="CDD" id="cd10792">
    <property type="entry name" value="GH57N_AmyC_like"/>
    <property type="match status" value="1"/>
</dbReference>
<comment type="caution">
    <text evidence="8">The sequence shown here is derived from an EMBL/GenBank/DDBJ whole genome shotgun (WGS) entry which is preliminary data.</text>
</comment>
<evidence type="ECO:0000313" key="9">
    <source>
        <dbReference type="Proteomes" id="UP000477311"/>
    </source>
</evidence>
<dbReference type="Gene3D" id="1.20.1430.10">
    <property type="entry name" value="Families 57/38 glycoside transferase, middle domain"/>
    <property type="match status" value="1"/>
</dbReference>
<feature type="binding site" evidence="4">
    <location>
        <position position="239"/>
    </location>
    <ligand>
        <name>substrate</name>
    </ligand>
</feature>
<dbReference type="InterPro" id="IPR027291">
    <property type="entry name" value="Glyco_hydro_38_N_sf"/>
</dbReference>
<feature type="domain" description="Glycoside hydrolase family 57 N-terminal" evidence="6">
    <location>
        <begin position="6"/>
        <end position="393"/>
    </location>
</feature>
<dbReference type="InterPro" id="IPR040042">
    <property type="entry name" value="Branching_enz_MT3115-like"/>
</dbReference>
<dbReference type="GO" id="GO:0003844">
    <property type="term" value="F:1,4-alpha-glucan branching enzyme activity"/>
    <property type="evidence" value="ECO:0007669"/>
    <property type="project" value="InterPro"/>
</dbReference>
<dbReference type="SUPFAM" id="SSF88713">
    <property type="entry name" value="Glycoside hydrolase/deacetylase"/>
    <property type="match status" value="1"/>
</dbReference>
<evidence type="ECO:0000259" key="6">
    <source>
        <dbReference type="Pfam" id="PF03065"/>
    </source>
</evidence>
<dbReference type="GO" id="GO:0030979">
    <property type="term" value="P:alpha-glucan biosynthetic process"/>
    <property type="evidence" value="ECO:0007669"/>
    <property type="project" value="InterPro"/>
</dbReference>
<comment type="similarity">
    <text evidence="1 5">Belongs to the glycosyl hydrolase 57 family.</text>
</comment>
<dbReference type="PANTHER" id="PTHR41695:SF1">
    <property type="entry name" value="1,4-ALPHA-GLUCAN BRANCHING ENZYME TK1436"/>
    <property type="match status" value="1"/>
</dbReference>
<dbReference type="Pfam" id="PF09210">
    <property type="entry name" value="BE_C"/>
    <property type="match status" value="1"/>
</dbReference>
<evidence type="ECO:0000256" key="2">
    <source>
        <dbReference type="ARBA" id="ARBA00023277"/>
    </source>
</evidence>
<dbReference type="Gene3D" id="3.20.110.10">
    <property type="entry name" value="Glycoside hydrolase 38, N terminal domain"/>
    <property type="match status" value="1"/>
</dbReference>
<dbReference type="InterPro" id="IPR028995">
    <property type="entry name" value="Glyco_hydro_57/38_cen_sf"/>
</dbReference>
<evidence type="ECO:0000313" key="8">
    <source>
        <dbReference type="EMBL" id="NGO37938.1"/>
    </source>
</evidence>
<evidence type="ECO:0000256" key="3">
    <source>
        <dbReference type="PIRSR" id="PIRSR640042-1"/>
    </source>
</evidence>
<evidence type="ECO:0000259" key="7">
    <source>
        <dbReference type="Pfam" id="PF09210"/>
    </source>
</evidence>
<name>A0A6M1RCX0_9BACT</name>
<dbReference type="InterPro" id="IPR015293">
    <property type="entry name" value="BE_C"/>
</dbReference>
<organism evidence="8 9">
    <name type="scientific">Limisphaera ngatamarikiensis</name>
    <dbReference type="NCBI Taxonomy" id="1324935"/>
    <lineage>
        <taxon>Bacteria</taxon>
        <taxon>Pseudomonadati</taxon>
        <taxon>Verrucomicrobiota</taxon>
        <taxon>Verrucomicrobiia</taxon>
        <taxon>Limisphaerales</taxon>
        <taxon>Limisphaeraceae</taxon>
        <taxon>Limisphaera</taxon>
    </lineage>
</organism>
<dbReference type="EMBL" id="JAAKYA010000006">
    <property type="protein sequence ID" value="NGO37938.1"/>
    <property type="molecule type" value="Genomic_DNA"/>
</dbReference>
<dbReference type="InterPro" id="IPR037090">
    <property type="entry name" value="57_glycoside_trans_central"/>
</dbReference>
<gene>
    <name evidence="8" type="ORF">G4L39_00765</name>
</gene>
<proteinExistence type="inferred from homology"/>
<sequence length="522" mass="60887">MEGYLAIVLHAHLPFVRHPEHERFLEENWLFEAITECYLPLLQRLESWQREGLPVRLTLSISPTLASMLRDSLLQARYDRHLEGLIELTERELQRTYWDRPLHELAGFYHQRLRELRELYLGIGRDLVGAFARHQESGQLEIITCAATHAVLPLLQHAPSVRAQVLVARDHYQQVFGRSCRGFWLPECAYDEGVEAPLQEADLRWFIVDAHGLLGARPTPRYGVFAPIYTPEGIAVFGRDPECSRQVWSKEEGYPGDPVYRDFYRDIGFDLDLDYVRPYLPTPDQRGFTGIKYYSITGPGADKRPYDRALAVRRAGEHAAHFLQARLEQVRKLKGVTPVPPILVAPYDAELFGHWWYEGPEFLDALVRLMAQQRTLGFITPWEYLQRHATHQVARPMPSSWGEAGYWQVWVNDTNAWIWPHLRVAQQRMTQLARKHKRPNHLIRRALQQAARELLLAQASDWPFILRTGTSPGYARQRIKDHLLRFHALYDQLLHGRVDPLWLEQLEQRDNLFPNLDPSYWA</sequence>
<dbReference type="InterPro" id="IPR011330">
    <property type="entry name" value="Glyco_hydro/deAcase_b/a-brl"/>
</dbReference>
<keyword evidence="9" id="KW-1185">Reference proteome</keyword>
<evidence type="ECO:0000256" key="1">
    <source>
        <dbReference type="ARBA" id="ARBA00006821"/>
    </source>
</evidence>
<feature type="binding site" evidence="4">
    <location>
        <position position="461"/>
    </location>
    <ligand>
        <name>substrate</name>
    </ligand>
</feature>
<dbReference type="PANTHER" id="PTHR41695">
    <property type="entry name" value="1,4-ALPHA-GLUCAN BRANCHING ENZYME RV3031-RELATED"/>
    <property type="match status" value="1"/>
</dbReference>
<feature type="active site" description="Nucleophile" evidence="3">
    <location>
        <position position="187"/>
    </location>
</feature>
<feature type="active site" description="Proton donor" evidence="3">
    <location>
        <position position="348"/>
    </location>
</feature>
<feature type="binding site" evidence="4">
    <location>
        <position position="256"/>
    </location>
    <ligand>
        <name>substrate</name>
    </ligand>
</feature>
<dbReference type="Pfam" id="PF03065">
    <property type="entry name" value="Glyco_hydro_57"/>
    <property type="match status" value="1"/>
</dbReference>
<dbReference type="AlphaFoldDB" id="A0A6M1RCX0"/>
<dbReference type="RefSeq" id="WP_165105190.1">
    <property type="nucleotide sequence ID" value="NZ_JAAKYA010000006.1"/>
</dbReference>
<evidence type="ECO:0000256" key="5">
    <source>
        <dbReference type="RuleBase" id="RU361196"/>
    </source>
</evidence>